<reference evidence="8" key="1">
    <citation type="journal article" date="2014" name="Genome Announc.">
        <title>Draft genome sequence of Colletotrichum sublineola, a destructive pathogen of cultivated sorghum.</title>
        <authorList>
            <person name="Baroncelli R."/>
            <person name="Sanz-Martin J.M."/>
            <person name="Rech G.E."/>
            <person name="Sukno S.A."/>
            <person name="Thon M.R."/>
        </authorList>
    </citation>
    <scope>NUCLEOTIDE SEQUENCE [LARGE SCALE GENOMIC DNA]</scope>
    <source>
        <strain evidence="8">TX430BB</strain>
    </source>
</reference>
<dbReference type="EMBL" id="JMSE01001246">
    <property type="protein sequence ID" value="KDN63305.1"/>
    <property type="molecule type" value="Genomic_DNA"/>
</dbReference>
<dbReference type="GO" id="GO:0005762">
    <property type="term" value="C:mitochondrial large ribosomal subunit"/>
    <property type="evidence" value="ECO:0007669"/>
    <property type="project" value="InterPro"/>
</dbReference>
<dbReference type="STRING" id="1173701.A0A066XBC1"/>
<comment type="caution">
    <text evidence="7">The sequence shown here is derived from an EMBL/GenBank/DDBJ whole genome shotgun (WGS) entry which is preliminary data.</text>
</comment>
<dbReference type="Pfam" id="PF09809">
    <property type="entry name" value="MRP-L27"/>
    <property type="match status" value="1"/>
</dbReference>
<keyword evidence="3" id="KW-0809">Transit peptide</keyword>
<keyword evidence="8" id="KW-1185">Reference proteome</keyword>
<gene>
    <name evidence="7" type="ORF">CSUB01_01962</name>
</gene>
<evidence type="ECO:0000256" key="2">
    <source>
        <dbReference type="ARBA" id="ARBA00010152"/>
    </source>
</evidence>
<dbReference type="eggNOG" id="KOG4756">
    <property type="taxonomic scope" value="Eukaryota"/>
</dbReference>
<dbReference type="GO" id="GO:0003735">
    <property type="term" value="F:structural constituent of ribosome"/>
    <property type="evidence" value="ECO:0007669"/>
    <property type="project" value="InterPro"/>
</dbReference>
<sequence length="129" mass="14712">MRPSPILQVLKYKHLRLTTKDVNKGFYKGNRTGAMGRHTKFGGYVIEWHKVRTYVVPEGLNSTKPCLMLRASQENGGQGEIFADISRLFKLTPFVSDTIRPLKGTYPSKEGPRDPQLYLDTWKQQNGVD</sequence>
<organism evidence="7 8">
    <name type="scientific">Colletotrichum sublineola</name>
    <name type="common">Sorghum anthracnose fungus</name>
    <dbReference type="NCBI Taxonomy" id="1173701"/>
    <lineage>
        <taxon>Eukaryota</taxon>
        <taxon>Fungi</taxon>
        <taxon>Dikarya</taxon>
        <taxon>Ascomycota</taxon>
        <taxon>Pezizomycotina</taxon>
        <taxon>Sordariomycetes</taxon>
        <taxon>Hypocreomycetidae</taxon>
        <taxon>Glomerellales</taxon>
        <taxon>Glomerellaceae</taxon>
        <taxon>Colletotrichum</taxon>
        <taxon>Colletotrichum graminicola species complex</taxon>
    </lineage>
</organism>
<dbReference type="PANTHER" id="PTHR21338">
    <property type="entry name" value="MITOCHONDRIAL RIBOSOMAL PROTEIN L41"/>
    <property type="match status" value="1"/>
</dbReference>
<evidence type="ECO:0000256" key="3">
    <source>
        <dbReference type="ARBA" id="ARBA00022946"/>
    </source>
</evidence>
<dbReference type="PANTHER" id="PTHR21338:SF0">
    <property type="entry name" value="LARGE RIBOSOMAL SUBUNIT PROTEIN ML41"/>
    <property type="match status" value="1"/>
</dbReference>
<name>A0A066XBC1_COLSU</name>
<evidence type="ECO:0000256" key="4">
    <source>
        <dbReference type="ARBA" id="ARBA00022980"/>
    </source>
</evidence>
<protein>
    <recommendedName>
        <fullName evidence="9">50S ribosomal protein YmL27</fullName>
    </recommendedName>
</protein>
<evidence type="ECO:0008006" key="9">
    <source>
        <dbReference type="Google" id="ProtNLM"/>
    </source>
</evidence>
<comment type="similarity">
    <text evidence="2">Belongs to the mitochondrion-specific ribosomal protein mL41 family.</text>
</comment>
<dbReference type="InterPro" id="IPR019189">
    <property type="entry name" value="Ribosomal_mL41"/>
</dbReference>
<comment type="subcellular location">
    <subcellularLocation>
        <location evidence="1">Mitochondrion</location>
    </subcellularLocation>
</comment>
<keyword evidence="6" id="KW-0687">Ribonucleoprotein</keyword>
<evidence type="ECO:0000313" key="7">
    <source>
        <dbReference type="EMBL" id="KDN63305.1"/>
    </source>
</evidence>
<evidence type="ECO:0000256" key="1">
    <source>
        <dbReference type="ARBA" id="ARBA00004173"/>
    </source>
</evidence>
<accession>A0A066XBC1</accession>
<proteinExistence type="inferred from homology"/>
<dbReference type="HOGENOM" id="CLU_131055_3_0_1"/>
<keyword evidence="4" id="KW-0689">Ribosomal protein</keyword>
<evidence type="ECO:0000256" key="5">
    <source>
        <dbReference type="ARBA" id="ARBA00023128"/>
    </source>
</evidence>
<dbReference type="GO" id="GO:0006412">
    <property type="term" value="P:translation"/>
    <property type="evidence" value="ECO:0007669"/>
    <property type="project" value="TreeGrafter"/>
</dbReference>
<keyword evidence="5" id="KW-0496">Mitochondrion</keyword>
<dbReference type="OMA" id="YIIEWDK"/>
<dbReference type="OrthoDB" id="408933at2759"/>
<evidence type="ECO:0000313" key="8">
    <source>
        <dbReference type="Proteomes" id="UP000027238"/>
    </source>
</evidence>
<dbReference type="Proteomes" id="UP000027238">
    <property type="component" value="Unassembled WGS sequence"/>
</dbReference>
<dbReference type="AlphaFoldDB" id="A0A066XBC1"/>
<evidence type="ECO:0000256" key="6">
    <source>
        <dbReference type="ARBA" id="ARBA00023274"/>
    </source>
</evidence>